<sequence>MQQAAGSSPAALVVHRLGGAVPSLGREAEIAGDLLGEGPAHEVACLPAEADVIADHPAFEVGLPAGGKGQVLFLEPVQEIDGRPQVLPCDLELGVRGLSSSTAAAEPS</sequence>
<evidence type="ECO:0000313" key="1">
    <source>
        <dbReference type="EMBL" id="GAA3379568.1"/>
    </source>
</evidence>
<evidence type="ECO:0000313" key="2">
    <source>
        <dbReference type="Proteomes" id="UP001499990"/>
    </source>
</evidence>
<dbReference type="EMBL" id="BAAAYL010000001">
    <property type="protein sequence ID" value="GAA3379568.1"/>
    <property type="molecule type" value="Genomic_DNA"/>
</dbReference>
<protein>
    <submittedName>
        <fullName evidence="1">Uncharacterized protein</fullName>
    </submittedName>
</protein>
<reference evidence="2" key="1">
    <citation type="journal article" date="2019" name="Int. J. Syst. Evol. Microbiol.">
        <title>The Global Catalogue of Microorganisms (GCM) 10K type strain sequencing project: providing services to taxonomists for standard genome sequencing and annotation.</title>
        <authorList>
            <consortium name="The Broad Institute Genomics Platform"/>
            <consortium name="The Broad Institute Genome Sequencing Center for Infectious Disease"/>
            <person name="Wu L."/>
            <person name="Ma J."/>
        </authorList>
    </citation>
    <scope>NUCLEOTIDE SEQUENCE [LARGE SCALE GENOMIC DNA]</scope>
    <source>
        <strain evidence="2">JCM 9651</strain>
    </source>
</reference>
<gene>
    <name evidence="1" type="ORF">GCM10020367_63640</name>
</gene>
<accession>A0ABP6SM84</accession>
<organism evidence="1 2">
    <name type="scientific">Streptomyces sannanensis</name>
    <dbReference type="NCBI Taxonomy" id="285536"/>
    <lineage>
        <taxon>Bacteria</taxon>
        <taxon>Bacillati</taxon>
        <taxon>Actinomycetota</taxon>
        <taxon>Actinomycetes</taxon>
        <taxon>Kitasatosporales</taxon>
        <taxon>Streptomycetaceae</taxon>
        <taxon>Streptomyces</taxon>
    </lineage>
</organism>
<dbReference type="Proteomes" id="UP001499990">
    <property type="component" value="Unassembled WGS sequence"/>
</dbReference>
<proteinExistence type="predicted"/>
<keyword evidence="2" id="KW-1185">Reference proteome</keyword>
<comment type="caution">
    <text evidence="1">The sequence shown here is derived from an EMBL/GenBank/DDBJ whole genome shotgun (WGS) entry which is preliminary data.</text>
</comment>
<name>A0ABP6SM84_9ACTN</name>